<dbReference type="Proteomes" id="UP000831534">
    <property type="component" value="Chromosome"/>
</dbReference>
<dbReference type="PANTHER" id="PTHR30111:SF1">
    <property type="entry name" value="33 KDA CHAPERONIN"/>
    <property type="match status" value="1"/>
</dbReference>
<evidence type="ECO:0000256" key="1">
    <source>
        <dbReference type="ARBA" id="ARBA00022490"/>
    </source>
</evidence>
<dbReference type="GO" id="GO:0042026">
    <property type="term" value="P:protein refolding"/>
    <property type="evidence" value="ECO:0007669"/>
    <property type="project" value="TreeGrafter"/>
</dbReference>
<protein>
    <submittedName>
        <fullName evidence="6">Hsp33 family molecular chaperone HslO</fullName>
    </submittedName>
</protein>
<evidence type="ECO:0000256" key="2">
    <source>
        <dbReference type="ARBA" id="ARBA00022833"/>
    </source>
</evidence>
<proteinExistence type="predicted"/>
<evidence type="ECO:0000313" key="6">
    <source>
        <dbReference type="EMBL" id="UOP04264.1"/>
    </source>
</evidence>
<keyword evidence="5" id="KW-0676">Redox-active center</keyword>
<dbReference type="NCBIfam" id="NF001033">
    <property type="entry name" value="PRK00114.1"/>
    <property type="match status" value="1"/>
</dbReference>
<keyword evidence="1" id="KW-0963">Cytoplasm</keyword>
<keyword evidence="3" id="KW-1015">Disulfide bond</keyword>
<dbReference type="SUPFAM" id="SSF118352">
    <property type="entry name" value="HSP33 redox switch-like"/>
    <property type="match status" value="1"/>
</dbReference>
<name>A0A8T9MT53_9NEIS</name>
<dbReference type="GO" id="GO:0044183">
    <property type="term" value="F:protein folding chaperone"/>
    <property type="evidence" value="ECO:0007669"/>
    <property type="project" value="TreeGrafter"/>
</dbReference>
<dbReference type="SUPFAM" id="SSF64397">
    <property type="entry name" value="Hsp33 domain"/>
    <property type="match status" value="1"/>
</dbReference>
<dbReference type="Gene3D" id="1.10.287.480">
    <property type="entry name" value="helix hairpin bin"/>
    <property type="match status" value="1"/>
</dbReference>
<dbReference type="AlphaFoldDB" id="A0A8T9MT53"/>
<dbReference type="Gene3D" id="3.55.30.10">
    <property type="entry name" value="Hsp33 domain"/>
    <property type="match status" value="1"/>
</dbReference>
<evidence type="ECO:0000256" key="4">
    <source>
        <dbReference type="ARBA" id="ARBA00023186"/>
    </source>
</evidence>
<organism evidence="6 7">
    <name type="scientific">Conchiformibius kuhniae</name>
    <dbReference type="NCBI Taxonomy" id="211502"/>
    <lineage>
        <taxon>Bacteria</taxon>
        <taxon>Pseudomonadati</taxon>
        <taxon>Pseudomonadota</taxon>
        <taxon>Betaproteobacteria</taxon>
        <taxon>Neisseriales</taxon>
        <taxon>Neisseriaceae</taxon>
        <taxon>Conchiformibius</taxon>
    </lineage>
</organism>
<keyword evidence="4" id="KW-0143">Chaperone</keyword>
<reference evidence="6" key="2">
    <citation type="submission" date="2024-09" db="EMBL/GenBank/DDBJ databases">
        <authorList>
            <person name="Veyrier F.J."/>
        </authorList>
    </citation>
    <scope>NUCLEOTIDE SEQUENCE</scope>
    <source>
        <strain evidence="6">17694</strain>
    </source>
</reference>
<gene>
    <name evidence="6" type="primary">hslO</name>
    <name evidence="6" type="ORF">LVJ77_07665</name>
</gene>
<dbReference type="InterPro" id="IPR016154">
    <property type="entry name" value="Heat_shock_Hsp33_C"/>
</dbReference>
<dbReference type="PANTHER" id="PTHR30111">
    <property type="entry name" value="33 KDA CHAPERONIN"/>
    <property type="match status" value="1"/>
</dbReference>
<sequence>MNQDQRCRFLFDHHPARGLHVRLNVVWQHILQRKNYPPAVRRALGELLAAAALLAEDLKSDSTLTIQVQGTGALKMLVAEAACGQTCRATARWDEHADIARDARLSDLLGKDGICAITVQPRQGEAWQGIVPLDGDNIAQMLSAYMRHSQQIDTHIVLTADEHRANGFLLQRLPAGSEDAWAEVLAPAQTLSRQELHDLNTEALLYRLFHQTPPRLFPAEELEFACTCSRSKVADMLLLLGCKEVGDAIGTEGSIGVDCDFCGERYTFDQADADALFGTDVLAAAQAMRNMV</sequence>
<dbReference type="InterPro" id="IPR023212">
    <property type="entry name" value="Hsp33_helix_hairpin_bin_dom_sf"/>
</dbReference>
<accession>A0A8T9MT53</accession>
<dbReference type="Gene3D" id="3.90.1280.10">
    <property type="entry name" value="HSP33 redox switch-like"/>
    <property type="match status" value="1"/>
</dbReference>
<reference evidence="6" key="1">
    <citation type="journal article" date="2022" name="Res Sq">
        <title>Evolution of multicellular longitudinally dividing oral cavity symbionts (Neisseriaceae).</title>
        <authorList>
            <person name="Nyongesa S."/>
            <person name="Weber P."/>
            <person name="Bernet E."/>
            <person name="Pullido F."/>
            <person name="Nieckarz M."/>
            <person name="Delaby M."/>
            <person name="Nieves C."/>
            <person name="Viehboeck T."/>
            <person name="Krause N."/>
            <person name="Rivera-Millot A."/>
            <person name="Nakamura A."/>
            <person name="Vischer N."/>
            <person name="VanNieuwenhze M."/>
            <person name="Brun Y."/>
            <person name="Cava F."/>
            <person name="Bulgheresi S."/>
            <person name="Veyrier F."/>
        </authorList>
    </citation>
    <scope>NUCLEOTIDE SEQUENCE</scope>
    <source>
        <strain evidence="6">17694</strain>
    </source>
</reference>
<keyword evidence="7" id="KW-1185">Reference proteome</keyword>
<dbReference type="GO" id="GO:0051082">
    <property type="term" value="F:unfolded protein binding"/>
    <property type="evidence" value="ECO:0007669"/>
    <property type="project" value="InterPro"/>
</dbReference>
<dbReference type="GO" id="GO:0005737">
    <property type="term" value="C:cytoplasm"/>
    <property type="evidence" value="ECO:0007669"/>
    <property type="project" value="InterPro"/>
</dbReference>
<dbReference type="InterPro" id="IPR000397">
    <property type="entry name" value="Heat_shock_Hsp33"/>
</dbReference>
<dbReference type="EMBL" id="CP091521">
    <property type="protein sequence ID" value="UOP04264.1"/>
    <property type="molecule type" value="Genomic_DNA"/>
</dbReference>
<keyword evidence="2" id="KW-0862">Zinc</keyword>
<dbReference type="KEGG" id="ckh:LVJ77_07665"/>
<dbReference type="Pfam" id="PF01430">
    <property type="entry name" value="HSP33"/>
    <property type="match status" value="1"/>
</dbReference>
<evidence type="ECO:0000256" key="3">
    <source>
        <dbReference type="ARBA" id="ARBA00023157"/>
    </source>
</evidence>
<evidence type="ECO:0000256" key="5">
    <source>
        <dbReference type="ARBA" id="ARBA00023284"/>
    </source>
</evidence>
<dbReference type="CDD" id="cd00498">
    <property type="entry name" value="Hsp33"/>
    <property type="match status" value="1"/>
</dbReference>
<dbReference type="PIRSF" id="PIRSF005261">
    <property type="entry name" value="Heat_shock_Hsp33"/>
    <property type="match status" value="1"/>
</dbReference>
<evidence type="ECO:0000313" key="7">
    <source>
        <dbReference type="Proteomes" id="UP000831534"/>
    </source>
</evidence>
<dbReference type="RefSeq" id="WP_027009635.1">
    <property type="nucleotide sequence ID" value="NZ_CP091521.1"/>
</dbReference>
<dbReference type="InterPro" id="IPR016153">
    <property type="entry name" value="Heat_shock_Hsp33_N"/>
</dbReference>